<dbReference type="PANTHER" id="PTHR12455">
    <property type="entry name" value="NUCLEOLAR COMPLEX PROTEIN 4"/>
    <property type="match status" value="1"/>
</dbReference>
<dbReference type="AlphaFoldDB" id="A0AAV5VP07"/>
<evidence type="ECO:0000256" key="1">
    <source>
        <dbReference type="ARBA" id="ARBA00007797"/>
    </source>
</evidence>
<dbReference type="EMBL" id="BTSY01000003">
    <property type="protein sequence ID" value="GMT20033.1"/>
    <property type="molecule type" value="Genomic_DNA"/>
</dbReference>
<evidence type="ECO:0000256" key="2">
    <source>
        <dbReference type="SAM" id="MobiDB-lite"/>
    </source>
</evidence>
<dbReference type="Proteomes" id="UP001432322">
    <property type="component" value="Unassembled WGS sequence"/>
</dbReference>
<feature type="compositionally biased region" description="Basic and acidic residues" evidence="2">
    <location>
        <begin position="1"/>
        <end position="14"/>
    </location>
</feature>
<evidence type="ECO:0000313" key="5">
    <source>
        <dbReference type="Proteomes" id="UP001432322"/>
    </source>
</evidence>
<proteinExistence type="inferred from homology"/>
<gene>
    <name evidence="4" type="ORF">PFISCL1PPCAC_11330</name>
</gene>
<feature type="domain" description="CCAAT-binding factor" evidence="3">
    <location>
        <begin position="271"/>
        <end position="417"/>
    </location>
</feature>
<feature type="region of interest" description="Disordered" evidence="2">
    <location>
        <begin position="1"/>
        <end position="58"/>
    </location>
</feature>
<dbReference type="GO" id="GO:0032040">
    <property type="term" value="C:small-subunit processome"/>
    <property type="evidence" value="ECO:0007669"/>
    <property type="project" value="TreeGrafter"/>
</dbReference>
<dbReference type="InterPro" id="IPR005612">
    <property type="entry name" value="CCAAT-binding_factor"/>
</dbReference>
<accession>A0AAV5VP07</accession>
<keyword evidence="5" id="KW-1185">Reference proteome</keyword>
<reference evidence="4" key="1">
    <citation type="submission" date="2023-10" db="EMBL/GenBank/DDBJ databases">
        <title>Genome assembly of Pristionchus species.</title>
        <authorList>
            <person name="Yoshida K."/>
            <person name="Sommer R.J."/>
        </authorList>
    </citation>
    <scope>NUCLEOTIDE SEQUENCE</scope>
    <source>
        <strain evidence="4">RS5133</strain>
    </source>
</reference>
<feature type="non-terminal residue" evidence="4">
    <location>
        <position position="511"/>
    </location>
</feature>
<dbReference type="InterPro" id="IPR027193">
    <property type="entry name" value="Noc4"/>
</dbReference>
<comment type="caution">
    <text evidence="4">The sequence shown here is derived from an EMBL/GenBank/DDBJ whole genome shotgun (WGS) entry which is preliminary data.</text>
</comment>
<dbReference type="GO" id="GO:0030692">
    <property type="term" value="C:Noc4p-Nop14p complex"/>
    <property type="evidence" value="ECO:0007669"/>
    <property type="project" value="TreeGrafter"/>
</dbReference>
<evidence type="ECO:0000259" key="3">
    <source>
        <dbReference type="Pfam" id="PF03914"/>
    </source>
</evidence>
<comment type="similarity">
    <text evidence="1">Belongs to the CBF/MAK21 family.</text>
</comment>
<evidence type="ECO:0000313" key="4">
    <source>
        <dbReference type="EMBL" id="GMT20033.1"/>
    </source>
</evidence>
<protein>
    <recommendedName>
        <fullName evidence="3">CCAAT-binding factor domain-containing protein</fullName>
    </recommendedName>
</protein>
<dbReference type="PANTHER" id="PTHR12455:SF0">
    <property type="entry name" value="NUCLEOLAR COMPLEX PROTEIN 4 HOMOLOG"/>
    <property type="match status" value="1"/>
</dbReference>
<dbReference type="Pfam" id="PF03914">
    <property type="entry name" value="CBF"/>
    <property type="match status" value="1"/>
</dbReference>
<name>A0AAV5VP07_9BILA</name>
<organism evidence="4 5">
    <name type="scientific">Pristionchus fissidentatus</name>
    <dbReference type="NCBI Taxonomy" id="1538716"/>
    <lineage>
        <taxon>Eukaryota</taxon>
        <taxon>Metazoa</taxon>
        <taxon>Ecdysozoa</taxon>
        <taxon>Nematoda</taxon>
        <taxon>Chromadorea</taxon>
        <taxon>Rhabditida</taxon>
        <taxon>Rhabditina</taxon>
        <taxon>Diplogasteromorpha</taxon>
        <taxon>Diplogasteroidea</taxon>
        <taxon>Neodiplogasteridae</taxon>
        <taxon>Pristionchus</taxon>
    </lineage>
</organism>
<sequence length="511" mass="58920">MVKREANGKLKETEAVFEDLDDEEIVTDEEEEDEDEEESCEDEDISEEGNDEEEMEADDGTDHIIEGGVFTAEQWLEVIARGTDGLVDIIKRRIPQPFVQASLEAPWEPTDALNELIKSLFLHLANKNTAHKPKQLRQLGMAVFARVDVFNWVGKAAEEQFKSFPSSPTAWKNTLAFIKATPLPNENWTTPLFESASQSQARKFTKENKGKILAKAFEEFVLAMTKQQLPTVINLSLMSWLSGAPMEQLPRPQLMAQFFFANFSKGSTHAIFALEGLFQLVVKHNFEHPRLFEEVYALTTPSSFYLNHKKKFLDLLDMFLSSTHLSTYIVAAFIKKLSRCLLYVPFDIQESLMGLIRNAITRHPTTAFLMHRDLPESITSDLFDEDEKDLQKTRAMESSLWEVKTLQAHFLYPVAKRARFIDAPKQDVESFIRFRDAEGYWNDTMTRAFGAEVERMDVQERNMMEEDGEERLRKKVRIIDQKRFPLSRSSLKRPFCRRKRSSPNTVVCGQY</sequence>
<feature type="compositionally biased region" description="Acidic residues" evidence="2">
    <location>
        <begin position="15"/>
        <end position="58"/>
    </location>
</feature>
<dbReference type="GO" id="GO:0042254">
    <property type="term" value="P:ribosome biogenesis"/>
    <property type="evidence" value="ECO:0007669"/>
    <property type="project" value="InterPro"/>
</dbReference>